<sequence>MARSYLYWPDIDREVENLCKSCIYCLENRPLPPRTALTPWKAETGPWKRVHMDYLGPVNGRMFLLMIDAYCSWVEIYMVQGMTSAETLEKVKDACSRYGLPDKVVSDNGRQFVAENMQEFFKRNAIQHITTPVANPTSNGLAKNAVKTFKTNMKIRLRDSANRNKMLSMLVAGFLYSYRTTEHCTTGETPAQCDVGSRQKDSVQQYLQRC</sequence>
<accession>A0AAV8VUX2</accession>
<proteinExistence type="predicted"/>
<dbReference type="PANTHER" id="PTHR37984:SF13">
    <property type="entry name" value="RIBONUCLEASE H"/>
    <property type="match status" value="1"/>
</dbReference>
<keyword evidence="3" id="KW-1185">Reference proteome</keyword>
<evidence type="ECO:0000313" key="2">
    <source>
        <dbReference type="EMBL" id="KAJ8917925.1"/>
    </source>
</evidence>
<dbReference type="InterPro" id="IPR036397">
    <property type="entry name" value="RNaseH_sf"/>
</dbReference>
<evidence type="ECO:0000313" key="3">
    <source>
        <dbReference type="Proteomes" id="UP001159042"/>
    </source>
</evidence>
<dbReference type="InterPro" id="IPR050951">
    <property type="entry name" value="Retrovirus_Pol_polyprotein"/>
</dbReference>
<dbReference type="Pfam" id="PF00665">
    <property type="entry name" value="rve"/>
    <property type="match status" value="1"/>
</dbReference>
<dbReference type="GO" id="GO:0015074">
    <property type="term" value="P:DNA integration"/>
    <property type="evidence" value="ECO:0007669"/>
    <property type="project" value="InterPro"/>
</dbReference>
<gene>
    <name evidence="2" type="ORF">NQ315_002620</name>
</gene>
<dbReference type="InterPro" id="IPR012337">
    <property type="entry name" value="RNaseH-like_sf"/>
</dbReference>
<dbReference type="Proteomes" id="UP001159042">
    <property type="component" value="Unassembled WGS sequence"/>
</dbReference>
<dbReference type="InterPro" id="IPR001584">
    <property type="entry name" value="Integrase_cat-core"/>
</dbReference>
<dbReference type="GO" id="GO:0003676">
    <property type="term" value="F:nucleic acid binding"/>
    <property type="evidence" value="ECO:0007669"/>
    <property type="project" value="InterPro"/>
</dbReference>
<evidence type="ECO:0000259" key="1">
    <source>
        <dbReference type="PROSITE" id="PS50994"/>
    </source>
</evidence>
<feature type="domain" description="Integrase catalytic" evidence="1">
    <location>
        <begin position="42"/>
        <end position="198"/>
    </location>
</feature>
<dbReference type="PROSITE" id="PS50994">
    <property type="entry name" value="INTEGRASE"/>
    <property type="match status" value="1"/>
</dbReference>
<dbReference type="AlphaFoldDB" id="A0AAV8VUX2"/>
<organism evidence="2 3">
    <name type="scientific">Exocentrus adspersus</name>
    <dbReference type="NCBI Taxonomy" id="1586481"/>
    <lineage>
        <taxon>Eukaryota</taxon>
        <taxon>Metazoa</taxon>
        <taxon>Ecdysozoa</taxon>
        <taxon>Arthropoda</taxon>
        <taxon>Hexapoda</taxon>
        <taxon>Insecta</taxon>
        <taxon>Pterygota</taxon>
        <taxon>Neoptera</taxon>
        <taxon>Endopterygota</taxon>
        <taxon>Coleoptera</taxon>
        <taxon>Polyphaga</taxon>
        <taxon>Cucujiformia</taxon>
        <taxon>Chrysomeloidea</taxon>
        <taxon>Cerambycidae</taxon>
        <taxon>Lamiinae</taxon>
        <taxon>Acanthocinini</taxon>
        <taxon>Exocentrus</taxon>
    </lineage>
</organism>
<comment type="caution">
    <text evidence="2">The sequence shown here is derived from an EMBL/GenBank/DDBJ whole genome shotgun (WGS) entry which is preliminary data.</text>
</comment>
<dbReference type="PANTHER" id="PTHR37984">
    <property type="entry name" value="PROTEIN CBG26694"/>
    <property type="match status" value="1"/>
</dbReference>
<protein>
    <recommendedName>
        <fullName evidence="1">Integrase catalytic domain-containing protein</fullName>
    </recommendedName>
</protein>
<dbReference type="SUPFAM" id="SSF53098">
    <property type="entry name" value="Ribonuclease H-like"/>
    <property type="match status" value="1"/>
</dbReference>
<reference evidence="2 3" key="1">
    <citation type="journal article" date="2023" name="Insect Mol. Biol.">
        <title>Genome sequencing provides insights into the evolution of gene families encoding plant cell wall-degrading enzymes in longhorned beetles.</title>
        <authorList>
            <person name="Shin N.R."/>
            <person name="Okamura Y."/>
            <person name="Kirsch R."/>
            <person name="Pauchet Y."/>
        </authorList>
    </citation>
    <scope>NUCLEOTIDE SEQUENCE [LARGE SCALE GENOMIC DNA]</scope>
    <source>
        <strain evidence="2">EAD_L_NR</strain>
    </source>
</reference>
<dbReference type="EMBL" id="JANEYG010000029">
    <property type="protein sequence ID" value="KAJ8917925.1"/>
    <property type="molecule type" value="Genomic_DNA"/>
</dbReference>
<name>A0AAV8VUX2_9CUCU</name>
<dbReference type="Gene3D" id="3.30.420.10">
    <property type="entry name" value="Ribonuclease H-like superfamily/Ribonuclease H"/>
    <property type="match status" value="1"/>
</dbReference>